<dbReference type="AlphaFoldDB" id="A0A5C6APS4"/>
<dbReference type="GO" id="GO:0032259">
    <property type="term" value="P:methylation"/>
    <property type="evidence" value="ECO:0007669"/>
    <property type="project" value="UniProtKB-KW"/>
</dbReference>
<gene>
    <name evidence="6" type="ORF">Pla52n_44470</name>
</gene>
<organism evidence="6 7">
    <name type="scientific">Stieleria varia</name>
    <dbReference type="NCBI Taxonomy" id="2528005"/>
    <lineage>
        <taxon>Bacteria</taxon>
        <taxon>Pseudomonadati</taxon>
        <taxon>Planctomycetota</taxon>
        <taxon>Planctomycetia</taxon>
        <taxon>Pirellulales</taxon>
        <taxon>Pirellulaceae</taxon>
        <taxon>Stieleria</taxon>
    </lineage>
</organism>
<dbReference type="GO" id="GO:0006396">
    <property type="term" value="P:RNA processing"/>
    <property type="evidence" value="ECO:0007669"/>
    <property type="project" value="InterPro"/>
</dbReference>
<feature type="domain" description="tRNA/rRNA methyltransferase SpoU type" evidence="4">
    <location>
        <begin position="131"/>
        <end position="273"/>
    </location>
</feature>
<dbReference type="EMBL" id="SJPN01000005">
    <property type="protein sequence ID" value="TWU01076.1"/>
    <property type="molecule type" value="Genomic_DNA"/>
</dbReference>
<dbReference type="Gene3D" id="3.40.1280.10">
    <property type="match status" value="1"/>
</dbReference>
<dbReference type="RefSeq" id="WP_231742165.1">
    <property type="nucleotide sequence ID" value="NZ_CP151726.1"/>
</dbReference>
<dbReference type="InterPro" id="IPR029064">
    <property type="entry name" value="Ribosomal_eL30-like_sf"/>
</dbReference>
<evidence type="ECO:0000313" key="7">
    <source>
        <dbReference type="Proteomes" id="UP000320176"/>
    </source>
</evidence>
<dbReference type="InterPro" id="IPR053888">
    <property type="entry name" value="MRM3-like_sub_bind"/>
</dbReference>
<dbReference type="EC" id="2.1.1.-" evidence="6"/>
<dbReference type="Pfam" id="PF00588">
    <property type="entry name" value="SpoU_methylase"/>
    <property type="match status" value="1"/>
</dbReference>
<evidence type="ECO:0000259" key="5">
    <source>
        <dbReference type="Pfam" id="PF22435"/>
    </source>
</evidence>
<keyword evidence="7" id="KW-1185">Reference proteome</keyword>
<dbReference type="InterPro" id="IPR001537">
    <property type="entry name" value="SpoU_MeTrfase"/>
</dbReference>
<accession>A0A5C6APS4</accession>
<evidence type="ECO:0000313" key="6">
    <source>
        <dbReference type="EMBL" id="TWU01076.1"/>
    </source>
</evidence>
<dbReference type="InterPro" id="IPR029028">
    <property type="entry name" value="Alpha/beta_knot_MTases"/>
</dbReference>
<dbReference type="SUPFAM" id="SSF55315">
    <property type="entry name" value="L30e-like"/>
    <property type="match status" value="1"/>
</dbReference>
<proteinExistence type="inferred from homology"/>
<evidence type="ECO:0000256" key="1">
    <source>
        <dbReference type="ARBA" id="ARBA00007228"/>
    </source>
</evidence>
<dbReference type="Gene3D" id="3.30.1330.30">
    <property type="match status" value="1"/>
</dbReference>
<feature type="domain" description="MRM3-like substrate binding" evidence="5">
    <location>
        <begin position="10"/>
        <end position="109"/>
    </location>
</feature>
<evidence type="ECO:0000256" key="2">
    <source>
        <dbReference type="ARBA" id="ARBA00022603"/>
    </source>
</evidence>
<dbReference type="GO" id="GO:0008173">
    <property type="term" value="F:RNA methyltransferase activity"/>
    <property type="evidence" value="ECO:0007669"/>
    <property type="project" value="InterPro"/>
</dbReference>
<dbReference type="InterPro" id="IPR029026">
    <property type="entry name" value="tRNA_m1G_MTases_N"/>
</dbReference>
<keyword evidence="3 6" id="KW-0808">Transferase</keyword>
<comment type="similarity">
    <text evidence="1">Belongs to the class IV-like SAM-binding methyltransferase superfamily. RNA methyltransferase TrmH family.</text>
</comment>
<keyword evidence="2 6" id="KW-0489">Methyltransferase</keyword>
<dbReference type="Pfam" id="PF22435">
    <property type="entry name" value="MRM3-like_sub_bind"/>
    <property type="match status" value="1"/>
</dbReference>
<dbReference type="InterPro" id="IPR051259">
    <property type="entry name" value="rRNA_Methyltransferase"/>
</dbReference>
<comment type="caution">
    <text evidence="6">The sequence shown here is derived from an EMBL/GenBank/DDBJ whole genome shotgun (WGS) entry which is preliminary data.</text>
</comment>
<dbReference type="PANTHER" id="PTHR43191">
    <property type="entry name" value="RRNA METHYLTRANSFERASE 3"/>
    <property type="match status" value="1"/>
</dbReference>
<dbReference type="SUPFAM" id="SSF75217">
    <property type="entry name" value="alpha/beta knot"/>
    <property type="match status" value="1"/>
</dbReference>
<sequence length="282" mass="30301">MGEVLRSHANPTIKHLIRMRDNRTRRREKRVLVDGWRETLRALEGGLDLIGLYVAAESGDPGGQRPNQQVLEQLGRPRGEKVLADGVMRFVSDDLLNKISYGQSSRGVVSEFQQPECGLAGLAERLPPAPLILVLDGLEKPGNIGAVFRCADAVGVDAVILSGNGADAFNPNAIRNSLGAVFTVPHAQAQDEELEAFFVSGGFRVLAARVESSQSLWTVDWSGPLAILLGSESQGLAQRWKTVGGQAVSGVRIPMNGHVDSLNVSVSAAVIAYEAMRNRSET</sequence>
<evidence type="ECO:0000259" key="4">
    <source>
        <dbReference type="Pfam" id="PF00588"/>
    </source>
</evidence>
<dbReference type="GO" id="GO:0003723">
    <property type="term" value="F:RNA binding"/>
    <property type="evidence" value="ECO:0007669"/>
    <property type="project" value="InterPro"/>
</dbReference>
<name>A0A5C6APS4_9BACT</name>
<protein>
    <submittedName>
        <fullName evidence="6">Putative TrmH family tRNA/rRNA methyltransferase</fullName>
        <ecNumber evidence="6">2.1.1.-</ecNumber>
    </submittedName>
</protein>
<dbReference type="Proteomes" id="UP000320176">
    <property type="component" value="Unassembled WGS sequence"/>
</dbReference>
<evidence type="ECO:0000256" key="3">
    <source>
        <dbReference type="ARBA" id="ARBA00022679"/>
    </source>
</evidence>
<dbReference type="PANTHER" id="PTHR43191:SF2">
    <property type="entry name" value="RRNA METHYLTRANSFERASE 3, MITOCHONDRIAL"/>
    <property type="match status" value="1"/>
</dbReference>
<reference evidence="6 7" key="1">
    <citation type="submission" date="2019-02" db="EMBL/GenBank/DDBJ databases">
        <title>Deep-cultivation of Planctomycetes and their phenomic and genomic characterization uncovers novel biology.</title>
        <authorList>
            <person name="Wiegand S."/>
            <person name="Jogler M."/>
            <person name="Boedeker C."/>
            <person name="Pinto D."/>
            <person name="Vollmers J."/>
            <person name="Rivas-Marin E."/>
            <person name="Kohn T."/>
            <person name="Peeters S.H."/>
            <person name="Heuer A."/>
            <person name="Rast P."/>
            <person name="Oberbeckmann S."/>
            <person name="Bunk B."/>
            <person name="Jeske O."/>
            <person name="Meyerdierks A."/>
            <person name="Storesund J.E."/>
            <person name="Kallscheuer N."/>
            <person name="Luecker S."/>
            <person name="Lage O.M."/>
            <person name="Pohl T."/>
            <person name="Merkel B.J."/>
            <person name="Hornburger P."/>
            <person name="Mueller R.-W."/>
            <person name="Bruemmer F."/>
            <person name="Labrenz M."/>
            <person name="Spormann A.M."/>
            <person name="Op Den Camp H."/>
            <person name="Overmann J."/>
            <person name="Amann R."/>
            <person name="Jetten M.S.M."/>
            <person name="Mascher T."/>
            <person name="Medema M.H."/>
            <person name="Devos D.P."/>
            <person name="Kaster A.-K."/>
            <person name="Ovreas L."/>
            <person name="Rohde M."/>
            <person name="Galperin M.Y."/>
            <person name="Jogler C."/>
        </authorList>
    </citation>
    <scope>NUCLEOTIDE SEQUENCE [LARGE SCALE GENOMIC DNA]</scope>
    <source>
        <strain evidence="6 7">Pla52n</strain>
    </source>
</reference>